<accession>A0A0E9N696</accession>
<gene>
    <name evidence="11" type="ORF">FPE01S_04_04800</name>
</gene>
<evidence type="ECO:0000313" key="12">
    <source>
        <dbReference type="Proteomes" id="UP000033121"/>
    </source>
</evidence>
<protein>
    <submittedName>
        <fullName evidence="11">MBOAT family protein</fullName>
    </submittedName>
</protein>
<sequence length="445" mass="50904">MKRFQVPVLIISSLIFYAFGEPGLVLLLLFSAAINIVASYYVAFGRKEYRRPIAITGVALNLLGIAFFKYSPLFAHTFLHSGSDLGQFLLNIPLPIGISFFTFEGISLLVDVWKEKYFDNRKMLSPSLSKHAQHTLFFISFFPHLVAGPILKAHDFFPQIGQKKFRDIQWESAFKSIVVGYFLKMVLADNLKDFTYWITYPYFEAHATIDLLVMLFGYSMQIFADFAGYSLIAIGLAALFGYQFQDNFLFPYISGSFKEFWKRWHISLSSFLMEYLYFPLGGNRKGKVRTYVNLMITMVLGGLWHGAAWSYAIWGMLHGLALAAERFCGDKFGTPSSSGYKFLKGIVVFLFVTFAWLLFKLPEFEHVIAYFRSMADNTRLTPGYSLISSILVYSLPVVLYHLSYLVKEKSWLAPVHRFKFAGYAIMIFLILTNSGSSGAFIYFQF</sequence>
<evidence type="ECO:0000256" key="5">
    <source>
        <dbReference type="ARBA" id="ARBA00022692"/>
    </source>
</evidence>
<evidence type="ECO:0000256" key="1">
    <source>
        <dbReference type="ARBA" id="ARBA00004651"/>
    </source>
</evidence>
<name>A0A0E9N696_9BACT</name>
<dbReference type="STRING" id="1220578.FPE01S_04_04800"/>
<dbReference type="Proteomes" id="UP000033121">
    <property type="component" value="Unassembled WGS sequence"/>
</dbReference>
<dbReference type="InterPro" id="IPR028362">
    <property type="entry name" value="AlgI"/>
</dbReference>
<feature type="transmembrane region" description="Helical" evidence="10">
    <location>
        <begin position="380"/>
        <end position="400"/>
    </location>
</feature>
<dbReference type="Pfam" id="PF03062">
    <property type="entry name" value="MBOAT"/>
    <property type="match status" value="1"/>
</dbReference>
<evidence type="ECO:0000256" key="3">
    <source>
        <dbReference type="ARBA" id="ARBA00022475"/>
    </source>
</evidence>
<evidence type="ECO:0000256" key="2">
    <source>
        <dbReference type="ARBA" id="ARBA00010323"/>
    </source>
</evidence>
<dbReference type="PIRSF" id="PIRSF016636">
    <property type="entry name" value="AlgI_DltB"/>
    <property type="match status" value="1"/>
</dbReference>
<feature type="transmembrane region" description="Helical" evidence="10">
    <location>
        <begin position="292"/>
        <end position="314"/>
    </location>
</feature>
<keyword evidence="5 10" id="KW-0812">Transmembrane</keyword>
<comment type="similarity">
    <text evidence="2 9">Belongs to the membrane-bound acyltransferase family.</text>
</comment>
<dbReference type="EMBL" id="BBWV01000004">
    <property type="protein sequence ID" value="GAO45236.1"/>
    <property type="molecule type" value="Genomic_DNA"/>
</dbReference>
<keyword evidence="6 10" id="KW-1133">Transmembrane helix</keyword>
<keyword evidence="3 9" id="KW-1003">Cell membrane</keyword>
<feature type="transmembrane region" description="Helical" evidence="10">
    <location>
        <begin position="14"/>
        <end position="41"/>
    </location>
</feature>
<dbReference type="InterPro" id="IPR051085">
    <property type="entry name" value="MB_O-acyltransferase"/>
</dbReference>
<feature type="transmembrane region" description="Helical" evidence="10">
    <location>
        <begin position="420"/>
        <end position="443"/>
    </location>
</feature>
<keyword evidence="7 9" id="KW-0472">Membrane</keyword>
<evidence type="ECO:0000313" key="11">
    <source>
        <dbReference type="EMBL" id="GAO45236.1"/>
    </source>
</evidence>
<evidence type="ECO:0000256" key="9">
    <source>
        <dbReference type="PIRNR" id="PIRNR016636"/>
    </source>
</evidence>
<dbReference type="InterPro" id="IPR004299">
    <property type="entry name" value="MBOAT_fam"/>
</dbReference>
<evidence type="ECO:0000256" key="7">
    <source>
        <dbReference type="ARBA" id="ARBA00023136"/>
    </source>
</evidence>
<evidence type="ECO:0000256" key="4">
    <source>
        <dbReference type="ARBA" id="ARBA00022679"/>
    </source>
</evidence>
<keyword evidence="4 9" id="KW-0808">Transferase</keyword>
<dbReference type="PANTHER" id="PTHR13285">
    <property type="entry name" value="ACYLTRANSFERASE"/>
    <property type="match status" value="1"/>
</dbReference>
<dbReference type="GO" id="GO:0016746">
    <property type="term" value="F:acyltransferase activity"/>
    <property type="evidence" value="ECO:0007669"/>
    <property type="project" value="UniProtKB-KW"/>
</dbReference>
<comment type="caution">
    <text evidence="11">The sequence shown here is derived from an EMBL/GenBank/DDBJ whole genome shotgun (WGS) entry which is preliminary data.</text>
</comment>
<evidence type="ECO:0000256" key="6">
    <source>
        <dbReference type="ARBA" id="ARBA00022989"/>
    </source>
</evidence>
<keyword evidence="8 9" id="KW-0012">Acyltransferase</keyword>
<evidence type="ECO:0000256" key="8">
    <source>
        <dbReference type="ARBA" id="ARBA00023315"/>
    </source>
</evidence>
<feature type="transmembrane region" description="Helical" evidence="10">
    <location>
        <begin position="53"/>
        <end position="72"/>
    </location>
</feature>
<dbReference type="GO" id="GO:0042121">
    <property type="term" value="P:alginic acid biosynthetic process"/>
    <property type="evidence" value="ECO:0007669"/>
    <property type="project" value="InterPro"/>
</dbReference>
<dbReference type="RefSeq" id="WP_217998255.1">
    <property type="nucleotide sequence ID" value="NZ_BBWV01000004.1"/>
</dbReference>
<feature type="transmembrane region" description="Helical" evidence="10">
    <location>
        <begin position="342"/>
        <end position="359"/>
    </location>
</feature>
<keyword evidence="12" id="KW-1185">Reference proteome</keyword>
<dbReference type="PIRSF" id="PIRSF500217">
    <property type="entry name" value="AlgI"/>
    <property type="match status" value="1"/>
</dbReference>
<reference evidence="11 12" key="1">
    <citation type="submission" date="2015-04" db="EMBL/GenBank/DDBJ databases">
        <title>Whole genome shotgun sequence of Flavihumibacter petaseus NBRC 106054.</title>
        <authorList>
            <person name="Miyazawa S."/>
            <person name="Hosoyama A."/>
            <person name="Hashimoto M."/>
            <person name="Noguchi M."/>
            <person name="Tsuchikane K."/>
            <person name="Ohji S."/>
            <person name="Yamazoe A."/>
            <person name="Ichikawa N."/>
            <person name="Kimura A."/>
            <person name="Fujita N."/>
        </authorList>
    </citation>
    <scope>NUCLEOTIDE SEQUENCE [LARGE SCALE GENOMIC DNA]</scope>
    <source>
        <strain evidence="11 12">NBRC 106054</strain>
    </source>
</reference>
<dbReference type="AlphaFoldDB" id="A0A0E9N696"/>
<dbReference type="GO" id="GO:0005886">
    <property type="term" value="C:plasma membrane"/>
    <property type="evidence" value="ECO:0007669"/>
    <property type="project" value="UniProtKB-SubCell"/>
</dbReference>
<evidence type="ECO:0000256" key="10">
    <source>
        <dbReference type="SAM" id="Phobius"/>
    </source>
</evidence>
<organism evidence="11 12">
    <name type="scientific">Flavihumibacter petaseus NBRC 106054</name>
    <dbReference type="NCBI Taxonomy" id="1220578"/>
    <lineage>
        <taxon>Bacteria</taxon>
        <taxon>Pseudomonadati</taxon>
        <taxon>Bacteroidota</taxon>
        <taxon>Chitinophagia</taxon>
        <taxon>Chitinophagales</taxon>
        <taxon>Chitinophagaceae</taxon>
        <taxon>Flavihumibacter</taxon>
    </lineage>
</organism>
<feature type="transmembrane region" description="Helical" evidence="10">
    <location>
        <begin position="264"/>
        <end position="280"/>
    </location>
</feature>
<dbReference type="PANTHER" id="PTHR13285:SF23">
    <property type="entry name" value="TEICHOIC ACID D-ALANYLTRANSFERASE"/>
    <property type="match status" value="1"/>
</dbReference>
<comment type="subcellular location">
    <subcellularLocation>
        <location evidence="1">Cell membrane</location>
        <topology evidence="1">Multi-pass membrane protein</topology>
    </subcellularLocation>
</comment>
<feature type="transmembrane region" description="Helical" evidence="10">
    <location>
        <begin position="92"/>
        <end position="113"/>
    </location>
</feature>
<feature type="transmembrane region" description="Helical" evidence="10">
    <location>
        <begin position="223"/>
        <end position="244"/>
    </location>
</feature>
<dbReference type="InterPro" id="IPR024194">
    <property type="entry name" value="Ac/AlaTfrase_AlgI/DltB"/>
</dbReference>
<proteinExistence type="inferred from homology"/>